<dbReference type="EMBL" id="JALJOT010000008">
    <property type="protein sequence ID" value="KAK9907952.1"/>
    <property type="molecule type" value="Genomic_DNA"/>
</dbReference>
<gene>
    <name evidence="2" type="ORF">WJX75_000476</name>
</gene>
<sequence length="365" mass="40946">MRSGSRKRASEMADARERGLRQRAFRQRQKEKQQATERLLQELSEKVTALQLERDQLQRAVESATSHCQAIKPCTANRGSLDANGVAVTLCFGEATPQLQLTDRGMRALTIEFMADIWKRLLQPMALSLNKVEASPSDSRLWPRLEGLVREAISFMWALVDYNARMLSAIITMNVEDPTAAHPSKPRNWSAILARIELTAGQAEEMLAGRRTLLREVGSLIAEWDRLWADLQALRDLEERPEGEVNDYNQLAAVTEKLRANVNALFMSRAYYLSHVYNRVLSPVQTARYLVASYPMGPDTLSLMTSLAQQYGEPSTGELLQIARPRRPAAAGEALSAHFCAAGDWREALVQPLRVLHAPLEDPAR</sequence>
<reference evidence="2 3" key="1">
    <citation type="journal article" date="2024" name="Nat. Commun.">
        <title>Phylogenomics reveals the evolutionary origins of lichenization in chlorophyte algae.</title>
        <authorList>
            <person name="Puginier C."/>
            <person name="Libourel C."/>
            <person name="Otte J."/>
            <person name="Skaloud P."/>
            <person name="Haon M."/>
            <person name="Grisel S."/>
            <person name="Petersen M."/>
            <person name="Berrin J.G."/>
            <person name="Delaux P.M."/>
            <person name="Dal Grande F."/>
            <person name="Keller J."/>
        </authorList>
    </citation>
    <scope>NUCLEOTIDE SEQUENCE [LARGE SCALE GENOMIC DNA]</scope>
    <source>
        <strain evidence="2 3">SAG 216-7</strain>
    </source>
</reference>
<name>A0ABR2YM41_9CHLO</name>
<proteinExistence type="predicted"/>
<evidence type="ECO:0008006" key="4">
    <source>
        <dbReference type="Google" id="ProtNLM"/>
    </source>
</evidence>
<evidence type="ECO:0000313" key="3">
    <source>
        <dbReference type="Proteomes" id="UP001491310"/>
    </source>
</evidence>
<evidence type="ECO:0000256" key="1">
    <source>
        <dbReference type="SAM" id="MobiDB-lite"/>
    </source>
</evidence>
<feature type="region of interest" description="Disordered" evidence="1">
    <location>
        <begin position="1"/>
        <end position="33"/>
    </location>
</feature>
<dbReference type="Proteomes" id="UP001491310">
    <property type="component" value="Unassembled WGS sequence"/>
</dbReference>
<keyword evidence="3" id="KW-1185">Reference proteome</keyword>
<evidence type="ECO:0000313" key="2">
    <source>
        <dbReference type="EMBL" id="KAK9907952.1"/>
    </source>
</evidence>
<organism evidence="2 3">
    <name type="scientific">Coccomyxa subellipsoidea</name>
    <dbReference type="NCBI Taxonomy" id="248742"/>
    <lineage>
        <taxon>Eukaryota</taxon>
        <taxon>Viridiplantae</taxon>
        <taxon>Chlorophyta</taxon>
        <taxon>core chlorophytes</taxon>
        <taxon>Trebouxiophyceae</taxon>
        <taxon>Trebouxiophyceae incertae sedis</taxon>
        <taxon>Coccomyxaceae</taxon>
        <taxon>Coccomyxa</taxon>
    </lineage>
</organism>
<protein>
    <recommendedName>
        <fullName evidence="4">BZIP domain-containing protein</fullName>
    </recommendedName>
</protein>
<comment type="caution">
    <text evidence="2">The sequence shown here is derived from an EMBL/GenBank/DDBJ whole genome shotgun (WGS) entry which is preliminary data.</text>
</comment>
<accession>A0ABR2YM41</accession>
<feature type="compositionally biased region" description="Basic and acidic residues" evidence="1">
    <location>
        <begin position="8"/>
        <end position="20"/>
    </location>
</feature>